<organism evidence="1 3">
    <name type="scientific">Didymodactylos carnosus</name>
    <dbReference type="NCBI Taxonomy" id="1234261"/>
    <lineage>
        <taxon>Eukaryota</taxon>
        <taxon>Metazoa</taxon>
        <taxon>Spiralia</taxon>
        <taxon>Gnathifera</taxon>
        <taxon>Rotifera</taxon>
        <taxon>Eurotatoria</taxon>
        <taxon>Bdelloidea</taxon>
        <taxon>Philodinida</taxon>
        <taxon>Philodinidae</taxon>
        <taxon>Didymodactylos</taxon>
    </lineage>
</organism>
<sequence length="298" mass="34260">MQHNNNYILNGQMLDFIKKSCESLYSKESDIHRQIQQLLNVIRDFQYHVDTIRGVIVSQSTYDSNVQIDDGFLDDTNSSTFVNHDSSQVLMESQKDQSALGRTSNLNDAIIKLSSPSSVVSPVSKITGEHTTDMSNIVDSLILNLSHVMSNTWSLIKSDVTYDAKDVNELIDALYLDNRIIMKKVNAWEENIELNQPSRPSPTTNINDMLKSVVETIETICQYFDVEQRHLNDKHQQYDDKRETIEIFVNKLHEKCQLSKPIFLKEIDLLTLENECLMKQNESVETITQQVKTFLHSN</sequence>
<dbReference type="EMBL" id="CAJNOK010000483">
    <property type="protein sequence ID" value="CAF0756575.1"/>
    <property type="molecule type" value="Genomic_DNA"/>
</dbReference>
<comment type="caution">
    <text evidence="1">The sequence shown here is derived from an EMBL/GenBank/DDBJ whole genome shotgun (WGS) entry which is preliminary data.</text>
</comment>
<dbReference type="AlphaFoldDB" id="A0A8S2CNC9"/>
<accession>A0A8S2CNC9</accession>
<evidence type="ECO:0000313" key="2">
    <source>
        <dbReference type="EMBL" id="CAF3535830.1"/>
    </source>
</evidence>
<dbReference type="Proteomes" id="UP000682733">
    <property type="component" value="Unassembled WGS sequence"/>
</dbReference>
<gene>
    <name evidence="1" type="ORF">OVA965_LOCUS2315</name>
    <name evidence="2" type="ORF">TMI583_LOCUS2315</name>
</gene>
<name>A0A8S2CNC9_9BILA</name>
<dbReference type="Proteomes" id="UP000677228">
    <property type="component" value="Unassembled WGS sequence"/>
</dbReference>
<evidence type="ECO:0000313" key="3">
    <source>
        <dbReference type="Proteomes" id="UP000677228"/>
    </source>
</evidence>
<dbReference type="EMBL" id="CAJOBA010000483">
    <property type="protein sequence ID" value="CAF3535830.1"/>
    <property type="molecule type" value="Genomic_DNA"/>
</dbReference>
<protein>
    <submittedName>
        <fullName evidence="1">Uncharacterized protein</fullName>
    </submittedName>
</protein>
<proteinExistence type="predicted"/>
<evidence type="ECO:0000313" key="1">
    <source>
        <dbReference type="EMBL" id="CAF0756575.1"/>
    </source>
</evidence>
<reference evidence="1" key="1">
    <citation type="submission" date="2021-02" db="EMBL/GenBank/DDBJ databases">
        <authorList>
            <person name="Nowell W R."/>
        </authorList>
    </citation>
    <scope>NUCLEOTIDE SEQUENCE</scope>
</reference>